<dbReference type="EMBL" id="CACRSJ010000104">
    <property type="protein sequence ID" value="VYS45872.1"/>
    <property type="molecule type" value="Genomic_DNA"/>
</dbReference>
<proteinExistence type="predicted"/>
<gene>
    <name evidence="1" type="ORF">AN1_LOCUS1373</name>
</gene>
<evidence type="ECO:0000313" key="1">
    <source>
        <dbReference type="EMBL" id="VYS45872.1"/>
    </source>
</evidence>
<accession>A0A654EEC3</accession>
<name>A0A654EEC3_ARATH</name>
<organism evidence="1 2">
    <name type="scientific">Arabidopsis thaliana</name>
    <name type="common">Mouse-ear cress</name>
    <dbReference type="NCBI Taxonomy" id="3702"/>
    <lineage>
        <taxon>Eukaryota</taxon>
        <taxon>Viridiplantae</taxon>
        <taxon>Streptophyta</taxon>
        <taxon>Embryophyta</taxon>
        <taxon>Tracheophyta</taxon>
        <taxon>Spermatophyta</taxon>
        <taxon>Magnoliopsida</taxon>
        <taxon>eudicotyledons</taxon>
        <taxon>Gunneridae</taxon>
        <taxon>Pentapetalae</taxon>
        <taxon>rosids</taxon>
        <taxon>malvids</taxon>
        <taxon>Brassicales</taxon>
        <taxon>Brassicaceae</taxon>
        <taxon>Camelineae</taxon>
        <taxon>Arabidopsis</taxon>
    </lineage>
</organism>
<protein>
    <submittedName>
        <fullName evidence="1">Uncharacterized protein</fullName>
    </submittedName>
</protein>
<dbReference type="Proteomes" id="UP000426265">
    <property type="component" value="Unassembled WGS sequence"/>
</dbReference>
<evidence type="ECO:0000313" key="2">
    <source>
        <dbReference type="Proteomes" id="UP000426265"/>
    </source>
</evidence>
<sequence>MEGIKYKFLIVLWYIDRRLWDPGIANLRRINESVQEEILCIITNIKRRWSFFHEKIAKNDDLIILGLILERERNGFNNPLASKASVLKASWKFTSLSFF</sequence>
<dbReference type="AlphaFoldDB" id="A0A654EEC3"/>
<reference evidence="1 2" key="1">
    <citation type="submission" date="2019-11" db="EMBL/GenBank/DDBJ databases">
        <authorList>
            <person name="Jiao W.-B."/>
            <person name="Schneeberger K."/>
        </authorList>
    </citation>
    <scope>NUCLEOTIDE SEQUENCE [LARGE SCALE GENOMIC DNA]</scope>
    <source>
        <strain evidence="2">cv. An-1</strain>
    </source>
</reference>